<dbReference type="InterPro" id="IPR036680">
    <property type="entry name" value="SPOR-like_sf"/>
</dbReference>
<dbReference type="Pfam" id="PF18174">
    <property type="entry name" value="HU-CCDC81_bac_1"/>
    <property type="match status" value="1"/>
</dbReference>
<keyword evidence="1" id="KW-0812">Transmembrane</keyword>
<dbReference type="EMBL" id="AMEP01000101">
    <property type="protein sequence ID" value="EKX99495.1"/>
    <property type="molecule type" value="Genomic_DNA"/>
</dbReference>
<dbReference type="GO" id="GO:0051301">
    <property type="term" value="P:cell division"/>
    <property type="evidence" value="ECO:0007669"/>
    <property type="project" value="UniProtKB-KW"/>
</dbReference>
<dbReference type="Pfam" id="PF18175">
    <property type="entry name" value="HU-CCDC81_bac_2"/>
    <property type="match status" value="1"/>
</dbReference>
<proteinExistence type="predicted"/>
<dbReference type="STRING" id="1127699.HMPREF9151_01692"/>
<evidence type="ECO:0000256" key="1">
    <source>
        <dbReference type="SAM" id="Phobius"/>
    </source>
</evidence>
<evidence type="ECO:0000259" key="2">
    <source>
        <dbReference type="PROSITE" id="PS51724"/>
    </source>
</evidence>
<keyword evidence="3" id="KW-0131">Cell cycle</keyword>
<dbReference type="InterPro" id="IPR041268">
    <property type="entry name" value="HU-CCDC81_bac_2"/>
</dbReference>
<dbReference type="Proteomes" id="UP000010433">
    <property type="component" value="Unassembled WGS sequence"/>
</dbReference>
<evidence type="ECO:0000313" key="3">
    <source>
        <dbReference type="EMBL" id="EKX99495.1"/>
    </source>
</evidence>
<accession>L1N836</accession>
<dbReference type="InterPro" id="IPR007730">
    <property type="entry name" value="SPOR-like_dom"/>
</dbReference>
<gene>
    <name evidence="3" type="ORF">HMPREF9151_01692</name>
</gene>
<sequence>MAFYLFVFSSKYINFAFVIELDRHIEILLLNNDCVIIPDFGGFMTHHVAAVYDGENKRFLPPSRTLGFNHHLQLNDSLLAQSYVEVYDISYPEAVARIAEEVEELKQHLKNEGQYELNGLGILYNTNEGYYTFEPSPAGVLTPSLYGLNVLDVSSYAVDISFYIEKEDKAVIYPFEMSASPVTEGANNIESPAVSSSSMDVEETNEQGESEIDWDEDTFTSRIPTYAKRVAIAACVALLIFLLFPSIIRNGTISNVTKSMVDTELFTRVMPKDITGSSESISKINITNTKGIQGSASNTAESKGISSETPAESSADFYCLVLASKVTKKNAALFAQQLQEAGYTDTDVLVRNKSVKVIYGHFANLKEACDTLRKMQGNDNFADSWVMHVK</sequence>
<dbReference type="Pfam" id="PF05036">
    <property type="entry name" value="SPOR"/>
    <property type="match status" value="1"/>
</dbReference>
<keyword evidence="1" id="KW-0472">Membrane</keyword>
<organism evidence="3 4">
    <name type="scientific">Hoylesella saccharolytica F0055</name>
    <dbReference type="NCBI Taxonomy" id="1127699"/>
    <lineage>
        <taxon>Bacteria</taxon>
        <taxon>Pseudomonadati</taxon>
        <taxon>Bacteroidota</taxon>
        <taxon>Bacteroidia</taxon>
        <taxon>Bacteroidales</taxon>
        <taxon>Prevotellaceae</taxon>
        <taxon>Hoylesella</taxon>
    </lineage>
</organism>
<keyword evidence="3" id="KW-0132">Cell division</keyword>
<comment type="caution">
    <text evidence="3">The sequence shown here is derived from an EMBL/GenBank/DDBJ whole genome shotgun (WGS) entry which is preliminary data.</text>
</comment>
<dbReference type="HOGENOM" id="CLU_061747_1_0_10"/>
<dbReference type="GO" id="GO:0042834">
    <property type="term" value="F:peptidoglycan binding"/>
    <property type="evidence" value="ECO:0007669"/>
    <property type="project" value="InterPro"/>
</dbReference>
<protein>
    <submittedName>
        <fullName evidence="3">Sporulation and cell division repeat protein</fullName>
    </submittedName>
</protein>
<dbReference type="PROSITE" id="PS51724">
    <property type="entry name" value="SPOR"/>
    <property type="match status" value="1"/>
</dbReference>
<dbReference type="AlphaFoldDB" id="L1N836"/>
<keyword evidence="1" id="KW-1133">Transmembrane helix</keyword>
<evidence type="ECO:0000313" key="4">
    <source>
        <dbReference type="Proteomes" id="UP000010433"/>
    </source>
</evidence>
<feature type="transmembrane region" description="Helical" evidence="1">
    <location>
        <begin position="230"/>
        <end position="248"/>
    </location>
</feature>
<dbReference type="SUPFAM" id="SSF110997">
    <property type="entry name" value="Sporulation related repeat"/>
    <property type="match status" value="1"/>
</dbReference>
<feature type="domain" description="SPOR" evidence="2">
    <location>
        <begin position="312"/>
        <end position="388"/>
    </location>
</feature>
<dbReference type="InterPro" id="IPR040495">
    <property type="entry name" value="HU-CCDC81_bac_1"/>
</dbReference>
<reference evidence="3 4" key="1">
    <citation type="submission" date="2012-05" db="EMBL/GenBank/DDBJ databases">
        <authorList>
            <person name="Weinstock G."/>
            <person name="Sodergren E."/>
            <person name="Lobos E.A."/>
            <person name="Fulton L."/>
            <person name="Fulton R."/>
            <person name="Courtney L."/>
            <person name="Fronick C."/>
            <person name="O'Laughlin M."/>
            <person name="Godfrey J."/>
            <person name="Wilson R.M."/>
            <person name="Miner T."/>
            <person name="Farmer C."/>
            <person name="Delehaunty K."/>
            <person name="Cordes M."/>
            <person name="Minx P."/>
            <person name="Tomlinson C."/>
            <person name="Chen J."/>
            <person name="Wollam A."/>
            <person name="Pepin K.H."/>
            <person name="Bhonagiri V."/>
            <person name="Zhang X."/>
            <person name="Suruliraj S."/>
            <person name="Warren W."/>
            <person name="Mitreva M."/>
            <person name="Mardis E.R."/>
            <person name="Wilson R.K."/>
        </authorList>
    </citation>
    <scope>NUCLEOTIDE SEQUENCE [LARGE SCALE GENOMIC DNA]</scope>
    <source>
        <strain evidence="3 4">F0055</strain>
    </source>
</reference>
<dbReference type="PATRIC" id="fig|1127699.3.peg.1561"/>
<keyword evidence="4" id="KW-1185">Reference proteome</keyword>
<name>L1N836_9BACT</name>